<gene>
    <name evidence="1" type="ORF">DPMN_166997</name>
</gene>
<accession>A0A9D4F334</accession>
<reference evidence="1" key="1">
    <citation type="journal article" date="2019" name="bioRxiv">
        <title>The Genome of the Zebra Mussel, Dreissena polymorpha: A Resource for Invasive Species Research.</title>
        <authorList>
            <person name="McCartney M.A."/>
            <person name="Auch B."/>
            <person name="Kono T."/>
            <person name="Mallez S."/>
            <person name="Zhang Y."/>
            <person name="Obille A."/>
            <person name="Becker A."/>
            <person name="Abrahante J.E."/>
            <person name="Garbe J."/>
            <person name="Badalamenti J.P."/>
            <person name="Herman A."/>
            <person name="Mangelson H."/>
            <person name="Liachko I."/>
            <person name="Sullivan S."/>
            <person name="Sone E.D."/>
            <person name="Koren S."/>
            <person name="Silverstein K.A.T."/>
            <person name="Beckman K.B."/>
            <person name="Gohl D.M."/>
        </authorList>
    </citation>
    <scope>NUCLEOTIDE SEQUENCE</scope>
    <source>
        <strain evidence="1">Duluth1</strain>
        <tissue evidence="1">Whole animal</tissue>
    </source>
</reference>
<reference evidence="1" key="2">
    <citation type="submission" date="2020-11" db="EMBL/GenBank/DDBJ databases">
        <authorList>
            <person name="McCartney M.A."/>
            <person name="Auch B."/>
            <person name="Kono T."/>
            <person name="Mallez S."/>
            <person name="Becker A."/>
            <person name="Gohl D.M."/>
            <person name="Silverstein K.A.T."/>
            <person name="Koren S."/>
            <person name="Bechman K.B."/>
            <person name="Herman A."/>
            <person name="Abrahante J.E."/>
            <person name="Garbe J."/>
        </authorList>
    </citation>
    <scope>NUCLEOTIDE SEQUENCE</scope>
    <source>
        <strain evidence="1">Duluth1</strain>
        <tissue evidence="1">Whole animal</tissue>
    </source>
</reference>
<organism evidence="1 2">
    <name type="scientific">Dreissena polymorpha</name>
    <name type="common">Zebra mussel</name>
    <name type="synonym">Mytilus polymorpha</name>
    <dbReference type="NCBI Taxonomy" id="45954"/>
    <lineage>
        <taxon>Eukaryota</taxon>
        <taxon>Metazoa</taxon>
        <taxon>Spiralia</taxon>
        <taxon>Lophotrochozoa</taxon>
        <taxon>Mollusca</taxon>
        <taxon>Bivalvia</taxon>
        <taxon>Autobranchia</taxon>
        <taxon>Heteroconchia</taxon>
        <taxon>Euheterodonta</taxon>
        <taxon>Imparidentia</taxon>
        <taxon>Neoheterodontei</taxon>
        <taxon>Myida</taxon>
        <taxon>Dreissenoidea</taxon>
        <taxon>Dreissenidae</taxon>
        <taxon>Dreissena</taxon>
    </lineage>
</organism>
<keyword evidence="2" id="KW-1185">Reference proteome</keyword>
<protein>
    <submittedName>
        <fullName evidence="1">Uncharacterized protein</fullName>
    </submittedName>
</protein>
<evidence type="ECO:0000313" key="1">
    <source>
        <dbReference type="EMBL" id="KAH3788835.1"/>
    </source>
</evidence>
<dbReference type="Proteomes" id="UP000828390">
    <property type="component" value="Unassembled WGS sequence"/>
</dbReference>
<dbReference type="AlphaFoldDB" id="A0A9D4F334"/>
<evidence type="ECO:0000313" key="2">
    <source>
        <dbReference type="Proteomes" id="UP000828390"/>
    </source>
</evidence>
<sequence length="72" mass="8157">MDEDDANSIEAIANAMRRKEVPHGLVRLNTQNIVPCHVRKFIAEGLQYEIALRPTAIQFCSSYREVTGKVKN</sequence>
<proteinExistence type="predicted"/>
<name>A0A9D4F334_DREPO</name>
<comment type="caution">
    <text evidence="1">The sequence shown here is derived from an EMBL/GenBank/DDBJ whole genome shotgun (WGS) entry which is preliminary data.</text>
</comment>
<dbReference type="EMBL" id="JAIWYP010000008">
    <property type="protein sequence ID" value="KAH3788835.1"/>
    <property type="molecule type" value="Genomic_DNA"/>
</dbReference>